<comment type="caution">
    <text evidence="1">The sequence shown here is derived from an EMBL/GenBank/DDBJ whole genome shotgun (WGS) entry which is preliminary data.</text>
</comment>
<reference evidence="1 2" key="1">
    <citation type="submission" date="2017-10" db="EMBL/GenBank/DDBJ databases">
        <title>Bacillus sp. nov., a halophilic bacterium isolated from a Yangshapao Lake.</title>
        <authorList>
            <person name="Wang H."/>
        </authorList>
    </citation>
    <scope>NUCLEOTIDE SEQUENCE [LARGE SCALE GENOMIC DNA]</scope>
    <source>
        <strain evidence="1 2">YSP-3</strain>
    </source>
</reference>
<dbReference type="AlphaFoldDB" id="A0A2W0HL18"/>
<proteinExistence type="predicted"/>
<organism evidence="1 2">
    <name type="scientific">Alteribacter lacisalsi</name>
    <dbReference type="NCBI Taxonomy" id="2045244"/>
    <lineage>
        <taxon>Bacteria</taxon>
        <taxon>Bacillati</taxon>
        <taxon>Bacillota</taxon>
        <taxon>Bacilli</taxon>
        <taxon>Bacillales</taxon>
        <taxon>Bacillaceae</taxon>
        <taxon>Alteribacter</taxon>
    </lineage>
</organism>
<evidence type="ECO:0000313" key="1">
    <source>
        <dbReference type="EMBL" id="PYZ98225.1"/>
    </source>
</evidence>
<protein>
    <submittedName>
        <fullName evidence="1">Uncharacterized protein</fullName>
    </submittedName>
</protein>
<dbReference type="Proteomes" id="UP000248066">
    <property type="component" value="Unassembled WGS sequence"/>
</dbReference>
<accession>A0A2W0HL18</accession>
<keyword evidence="2" id="KW-1185">Reference proteome</keyword>
<dbReference type="EMBL" id="PDOF01000001">
    <property type="protein sequence ID" value="PYZ98225.1"/>
    <property type="molecule type" value="Genomic_DNA"/>
</dbReference>
<sequence>MQIDQLNPYAGQGAFLSDKKEELLYVLEVFNDYASTHYEAVFIKMRERLSSKYPEFESTDTLVLPQIFIWLRHCARIGRGGKTMYQHFLDKHLPKMNLRLSPFTVFMLNEWQYTFPGFFYPSIQLGAAERVFQVDDILDGHLKTVAVYSKIFTPPETNAIMTGLLLPDLLQFFPEDSKKAASALISFAHKDPVLYFDQLVITDYPEFLRILIRHSRTSTPK</sequence>
<name>A0A2W0HL18_9BACI</name>
<evidence type="ECO:0000313" key="2">
    <source>
        <dbReference type="Proteomes" id="UP000248066"/>
    </source>
</evidence>
<gene>
    <name evidence="1" type="ORF">CR205_06415</name>
</gene>
<dbReference type="RefSeq" id="WP_110518081.1">
    <property type="nucleotide sequence ID" value="NZ_PDOF01000001.1"/>
</dbReference>
<dbReference type="OrthoDB" id="2848405at2"/>